<gene>
    <name evidence="1" type="ORF">METZ01_LOCUS434562</name>
</gene>
<name>A0A382YGT0_9ZZZZ</name>
<evidence type="ECO:0000313" key="1">
    <source>
        <dbReference type="EMBL" id="SVD81708.1"/>
    </source>
</evidence>
<protein>
    <submittedName>
        <fullName evidence="1">Uncharacterized protein</fullName>
    </submittedName>
</protein>
<accession>A0A382YGT0</accession>
<dbReference type="EMBL" id="UINC01175206">
    <property type="protein sequence ID" value="SVD81708.1"/>
    <property type="molecule type" value="Genomic_DNA"/>
</dbReference>
<organism evidence="1">
    <name type="scientific">marine metagenome</name>
    <dbReference type="NCBI Taxonomy" id="408172"/>
    <lineage>
        <taxon>unclassified sequences</taxon>
        <taxon>metagenomes</taxon>
        <taxon>ecological metagenomes</taxon>
    </lineage>
</organism>
<proteinExistence type="predicted"/>
<dbReference type="AlphaFoldDB" id="A0A382YGT0"/>
<sequence length="103" mass="12074">MEWVIGAVVFFILYYRFMVKHGSLEFWKLAQATEQNQKNAYHLFTSSSAWHVSDNNSGTKKPADSKNWDGPFKFRAPDGRLLTMYGKVGEYEKTQEEFIKRNK</sequence>
<reference evidence="1" key="1">
    <citation type="submission" date="2018-05" db="EMBL/GenBank/DDBJ databases">
        <authorList>
            <person name="Lanie J.A."/>
            <person name="Ng W.-L."/>
            <person name="Kazmierczak K.M."/>
            <person name="Andrzejewski T.M."/>
            <person name="Davidsen T.M."/>
            <person name="Wayne K.J."/>
            <person name="Tettelin H."/>
            <person name="Glass J.I."/>
            <person name="Rusch D."/>
            <person name="Podicherti R."/>
            <person name="Tsui H.-C.T."/>
            <person name="Winkler M.E."/>
        </authorList>
    </citation>
    <scope>NUCLEOTIDE SEQUENCE</scope>
</reference>